<dbReference type="GO" id="GO:0004497">
    <property type="term" value="F:monooxygenase activity"/>
    <property type="evidence" value="ECO:0007669"/>
    <property type="project" value="UniProtKB-KW"/>
</dbReference>
<comment type="cofactor">
    <cofactor evidence="1">
        <name>heme</name>
        <dbReference type="ChEBI" id="CHEBI:30413"/>
    </cofactor>
</comment>
<dbReference type="PANTHER" id="PTHR24292:SF100">
    <property type="entry name" value="CYTOCHROME P450 6A16, ISOFORM B-RELATED"/>
    <property type="match status" value="1"/>
</dbReference>
<keyword evidence="9" id="KW-0560">Oxidoreductase</keyword>
<gene>
    <name evidence="14" type="ORF">HERILL_LOCUS2714</name>
</gene>
<comment type="similarity">
    <text evidence="4">Belongs to the cytochrome P450 family.</text>
</comment>
<dbReference type="EMBL" id="LR899009">
    <property type="protein sequence ID" value="CAD7079501.1"/>
    <property type="molecule type" value="Genomic_DNA"/>
</dbReference>
<evidence type="ECO:0000256" key="4">
    <source>
        <dbReference type="ARBA" id="ARBA00010617"/>
    </source>
</evidence>
<dbReference type="PRINTS" id="PR00464">
    <property type="entry name" value="EP450II"/>
</dbReference>
<evidence type="ECO:0000256" key="11">
    <source>
        <dbReference type="ARBA" id="ARBA00023033"/>
    </source>
</evidence>
<keyword evidence="13" id="KW-0812">Transmembrane</keyword>
<dbReference type="GO" id="GO:0016705">
    <property type="term" value="F:oxidoreductase activity, acting on paired donors, with incorporation or reduction of molecular oxygen"/>
    <property type="evidence" value="ECO:0007669"/>
    <property type="project" value="InterPro"/>
</dbReference>
<comment type="subcellular location">
    <subcellularLocation>
        <location evidence="3">Endoplasmic reticulum membrane</location>
        <topology evidence="3">Peripheral membrane protein</topology>
    </subcellularLocation>
    <subcellularLocation>
        <location evidence="2">Microsome membrane</location>
        <topology evidence="2">Peripheral membrane protein</topology>
    </subcellularLocation>
</comment>
<dbReference type="Gene3D" id="1.10.630.10">
    <property type="entry name" value="Cytochrome P450"/>
    <property type="match status" value="1"/>
</dbReference>
<dbReference type="OMA" id="FEENSFW"/>
<dbReference type="InterPro" id="IPR036396">
    <property type="entry name" value="Cyt_P450_sf"/>
</dbReference>
<keyword evidence="5" id="KW-0349">Heme</keyword>
<evidence type="ECO:0000256" key="6">
    <source>
        <dbReference type="ARBA" id="ARBA00022723"/>
    </source>
</evidence>
<keyword evidence="6" id="KW-0479">Metal-binding</keyword>
<feature type="transmembrane region" description="Helical" evidence="13">
    <location>
        <begin position="6"/>
        <end position="22"/>
    </location>
</feature>
<keyword evidence="13" id="KW-1133">Transmembrane helix</keyword>
<name>A0A7R8YNQ2_HERIL</name>
<evidence type="ECO:0000256" key="9">
    <source>
        <dbReference type="ARBA" id="ARBA00023002"/>
    </source>
</evidence>
<evidence type="ECO:0000256" key="10">
    <source>
        <dbReference type="ARBA" id="ARBA00023004"/>
    </source>
</evidence>
<dbReference type="InterPro" id="IPR050476">
    <property type="entry name" value="Insect_CytP450_Detox"/>
</dbReference>
<evidence type="ECO:0000256" key="1">
    <source>
        <dbReference type="ARBA" id="ARBA00001971"/>
    </source>
</evidence>
<evidence type="ECO:0000256" key="3">
    <source>
        <dbReference type="ARBA" id="ARBA00004406"/>
    </source>
</evidence>
<keyword evidence="15" id="KW-1185">Reference proteome</keyword>
<dbReference type="InParanoid" id="A0A7R8YNQ2"/>
<evidence type="ECO:0008006" key="16">
    <source>
        <dbReference type="Google" id="ProtNLM"/>
    </source>
</evidence>
<proteinExistence type="inferred from homology"/>
<evidence type="ECO:0000256" key="12">
    <source>
        <dbReference type="ARBA" id="ARBA00023136"/>
    </source>
</evidence>
<accession>A0A7R8YNQ2</accession>
<dbReference type="GO" id="GO:0005789">
    <property type="term" value="C:endoplasmic reticulum membrane"/>
    <property type="evidence" value="ECO:0007669"/>
    <property type="project" value="UniProtKB-SubCell"/>
</dbReference>
<dbReference type="PANTHER" id="PTHR24292">
    <property type="entry name" value="CYTOCHROME P450"/>
    <property type="match status" value="1"/>
</dbReference>
<dbReference type="InterPro" id="IPR002402">
    <property type="entry name" value="Cyt_P450_E_grp-II"/>
</dbReference>
<dbReference type="GO" id="GO:0020037">
    <property type="term" value="F:heme binding"/>
    <property type="evidence" value="ECO:0007669"/>
    <property type="project" value="InterPro"/>
</dbReference>
<keyword evidence="8" id="KW-0492">Microsome</keyword>
<sequence length="388" mass="44511">MDLLTIGVLAIIALATLIYLYFKKRFSYWENRGVVHLKPSFPLGNLSLKQPHFTEFMIDIYKYKGGTPLVGIYFVTKPIVIPIELDLIQNILVKDFSSFHARGMYVNEVDDPLSAHMFSLDGEKWKSIRTKLSPTFTSGKMKYMFLTVVAVAERFLETLGDSVKLESQLEVTDLLGRFTTDVIGSCTFGIECNSLKDPNSEFRQYGKKASSEPPMPLIMHMLVLLYPDLARKLHLRALRKDVTDFFLDTVRSTVNYLKENNIQRNDFMDLLIQINNNPNEADKISLEEMAAQAFLFFIAGFETSSSVMTFCLYELSLNQDIQEKAREEITQVLIDHDGKLTYEGMQQMTYLEKIVNETLRKYPSLPFLIRSTVRDYAMPDSNLVIEKG</sequence>
<protein>
    <recommendedName>
        <fullName evidence="16">Cytochrome P450</fullName>
    </recommendedName>
</protein>
<keyword evidence="10" id="KW-0408">Iron</keyword>
<keyword evidence="7" id="KW-0256">Endoplasmic reticulum</keyword>
<keyword evidence="11" id="KW-0503">Monooxygenase</keyword>
<keyword evidence="12 13" id="KW-0472">Membrane</keyword>
<evidence type="ECO:0000256" key="2">
    <source>
        <dbReference type="ARBA" id="ARBA00004174"/>
    </source>
</evidence>
<dbReference type="Proteomes" id="UP000594454">
    <property type="component" value="Chromosome 1"/>
</dbReference>
<dbReference type="OrthoDB" id="2789670at2759"/>
<dbReference type="GO" id="GO:0005506">
    <property type="term" value="F:iron ion binding"/>
    <property type="evidence" value="ECO:0007669"/>
    <property type="project" value="InterPro"/>
</dbReference>
<reference evidence="14 15" key="1">
    <citation type="submission" date="2020-11" db="EMBL/GenBank/DDBJ databases">
        <authorList>
            <person name="Wallbank WR R."/>
            <person name="Pardo Diaz C."/>
            <person name="Kozak K."/>
            <person name="Martin S."/>
            <person name="Jiggins C."/>
            <person name="Moest M."/>
            <person name="Warren A I."/>
            <person name="Generalovic N T."/>
            <person name="Byers J.R.P. K."/>
            <person name="Montejo-Kovacevich G."/>
            <person name="Yen C E."/>
        </authorList>
    </citation>
    <scope>NUCLEOTIDE SEQUENCE [LARGE SCALE GENOMIC DNA]</scope>
</reference>
<evidence type="ECO:0000313" key="15">
    <source>
        <dbReference type="Proteomes" id="UP000594454"/>
    </source>
</evidence>
<dbReference type="InterPro" id="IPR001128">
    <property type="entry name" value="Cyt_P450"/>
</dbReference>
<evidence type="ECO:0000256" key="7">
    <source>
        <dbReference type="ARBA" id="ARBA00022824"/>
    </source>
</evidence>
<evidence type="ECO:0000256" key="5">
    <source>
        <dbReference type="ARBA" id="ARBA00022617"/>
    </source>
</evidence>
<evidence type="ECO:0000256" key="8">
    <source>
        <dbReference type="ARBA" id="ARBA00022848"/>
    </source>
</evidence>
<dbReference type="AlphaFoldDB" id="A0A7R8YNQ2"/>
<dbReference type="CDD" id="cd11056">
    <property type="entry name" value="CYP6-like"/>
    <property type="match status" value="1"/>
</dbReference>
<organism evidence="14 15">
    <name type="scientific">Hermetia illucens</name>
    <name type="common">Black soldier fly</name>
    <dbReference type="NCBI Taxonomy" id="343691"/>
    <lineage>
        <taxon>Eukaryota</taxon>
        <taxon>Metazoa</taxon>
        <taxon>Ecdysozoa</taxon>
        <taxon>Arthropoda</taxon>
        <taxon>Hexapoda</taxon>
        <taxon>Insecta</taxon>
        <taxon>Pterygota</taxon>
        <taxon>Neoptera</taxon>
        <taxon>Endopterygota</taxon>
        <taxon>Diptera</taxon>
        <taxon>Brachycera</taxon>
        <taxon>Stratiomyomorpha</taxon>
        <taxon>Stratiomyidae</taxon>
        <taxon>Hermetiinae</taxon>
        <taxon>Hermetia</taxon>
    </lineage>
</organism>
<evidence type="ECO:0000313" key="14">
    <source>
        <dbReference type="EMBL" id="CAD7079501.1"/>
    </source>
</evidence>
<evidence type="ECO:0000256" key="13">
    <source>
        <dbReference type="SAM" id="Phobius"/>
    </source>
</evidence>
<dbReference type="Pfam" id="PF00067">
    <property type="entry name" value="p450"/>
    <property type="match status" value="1"/>
</dbReference>
<dbReference type="SUPFAM" id="SSF48264">
    <property type="entry name" value="Cytochrome P450"/>
    <property type="match status" value="1"/>
</dbReference>